<organism evidence="2 3">
    <name type="scientific">Salinimicrobium marinum</name>
    <dbReference type="NCBI Taxonomy" id="680283"/>
    <lineage>
        <taxon>Bacteria</taxon>
        <taxon>Pseudomonadati</taxon>
        <taxon>Bacteroidota</taxon>
        <taxon>Flavobacteriia</taxon>
        <taxon>Flavobacteriales</taxon>
        <taxon>Flavobacteriaceae</taxon>
        <taxon>Salinimicrobium</taxon>
    </lineage>
</organism>
<dbReference type="Proteomes" id="UP000610456">
    <property type="component" value="Unassembled WGS sequence"/>
</dbReference>
<evidence type="ECO:0000313" key="2">
    <source>
        <dbReference type="EMBL" id="GHA37711.1"/>
    </source>
</evidence>
<dbReference type="SUPFAM" id="SSF158682">
    <property type="entry name" value="TerB-like"/>
    <property type="match status" value="1"/>
</dbReference>
<gene>
    <name evidence="2" type="ORF">GCM10007103_18990</name>
</gene>
<evidence type="ECO:0000313" key="3">
    <source>
        <dbReference type="Proteomes" id="UP000610456"/>
    </source>
</evidence>
<proteinExistence type="predicted"/>
<reference evidence="2" key="1">
    <citation type="journal article" date="2014" name="Int. J. Syst. Evol. Microbiol.">
        <title>Complete genome sequence of Corynebacterium casei LMG S-19264T (=DSM 44701T), isolated from a smear-ripened cheese.</title>
        <authorList>
            <consortium name="US DOE Joint Genome Institute (JGI-PGF)"/>
            <person name="Walter F."/>
            <person name="Albersmeier A."/>
            <person name="Kalinowski J."/>
            <person name="Ruckert C."/>
        </authorList>
    </citation>
    <scope>NUCLEOTIDE SEQUENCE</scope>
    <source>
        <strain evidence="2">KCTC 12719</strain>
    </source>
</reference>
<dbReference type="Pfam" id="PF12674">
    <property type="entry name" value="Zn_ribbon_2"/>
    <property type="match status" value="1"/>
</dbReference>
<feature type="domain" description="Putative zinc ribbon" evidence="1">
    <location>
        <begin position="143"/>
        <end position="221"/>
    </location>
</feature>
<comment type="caution">
    <text evidence="2">The sequence shown here is derived from an EMBL/GenBank/DDBJ whole genome shotgun (WGS) entry which is preliminary data.</text>
</comment>
<evidence type="ECO:0000259" key="1">
    <source>
        <dbReference type="Pfam" id="PF12674"/>
    </source>
</evidence>
<dbReference type="InterPro" id="IPR029024">
    <property type="entry name" value="TerB-like"/>
</dbReference>
<name>A0A918SFE2_9FLAO</name>
<accession>A0A918SFE2</accession>
<keyword evidence="3" id="KW-1185">Reference proteome</keyword>
<dbReference type="RefSeq" id="WP_229793722.1">
    <property type="nucleotide sequence ID" value="NZ_BMXB01000006.1"/>
</dbReference>
<dbReference type="InterPro" id="IPR025868">
    <property type="entry name" value="Zn_ribbon_dom_put"/>
</dbReference>
<dbReference type="AlphaFoldDB" id="A0A918SFE2"/>
<dbReference type="EMBL" id="BMXB01000006">
    <property type="protein sequence ID" value="GHA37711.1"/>
    <property type="molecule type" value="Genomic_DNA"/>
</dbReference>
<protein>
    <recommendedName>
        <fullName evidence="1">Putative zinc ribbon domain-containing protein</fullName>
    </recommendedName>
</protein>
<reference evidence="2" key="2">
    <citation type="submission" date="2020-09" db="EMBL/GenBank/DDBJ databases">
        <authorList>
            <person name="Sun Q."/>
            <person name="Kim S."/>
        </authorList>
    </citation>
    <scope>NUCLEOTIDE SEQUENCE</scope>
    <source>
        <strain evidence="2">KCTC 12719</strain>
    </source>
</reference>
<sequence>MVHSIQSNAARELYENLGKLFYAIAAADKVVSREEIRVLYEIVEKEWVPVEDSSDEYGTDLSFQIEVIFDWYKDNDFSAEAAYEKFETYQKEHTGLFDADLNDLIWKTANSIAQAFPGKNRSEILMLIRLKSLLHIHNMVSHVCQSCGLPLQEENYGTNRNDTFNDDYCNVCFRDGEFTDHSLTLHKLETQLEESVKHHNTISFEEAERLKKVLPTLKRWRMSRI</sequence>